<dbReference type="Pfam" id="PF01171">
    <property type="entry name" value="ATP_bind_3"/>
    <property type="match status" value="1"/>
</dbReference>
<keyword evidence="4 8" id="KW-0819">tRNA processing</keyword>
<dbReference type="PANTHER" id="PTHR43033">
    <property type="entry name" value="TRNA(ILE)-LYSIDINE SYNTHASE-RELATED"/>
    <property type="match status" value="1"/>
</dbReference>
<comment type="caution">
    <text evidence="10">The sequence shown here is derived from an EMBL/GenBank/DDBJ whole genome shotgun (WGS) entry which is preliminary data.</text>
</comment>
<comment type="similarity">
    <text evidence="8">Belongs to the tRNA(Ile)-lysidine synthase family.</text>
</comment>
<dbReference type="InterPro" id="IPR012796">
    <property type="entry name" value="Lysidine-tRNA-synth_C"/>
</dbReference>
<dbReference type="InterPro" id="IPR012094">
    <property type="entry name" value="tRNA_Ile_lys_synt"/>
</dbReference>
<dbReference type="PANTHER" id="PTHR43033:SF1">
    <property type="entry name" value="TRNA(ILE)-LYSIDINE SYNTHASE-RELATED"/>
    <property type="match status" value="1"/>
</dbReference>
<dbReference type="Gene3D" id="3.40.50.620">
    <property type="entry name" value="HUPs"/>
    <property type="match status" value="1"/>
</dbReference>
<comment type="function">
    <text evidence="8">Ligates lysine onto the cytidine present at position 34 of the AUA codon-specific tRNA(Ile) that contains the anticodon CAU, in an ATP-dependent manner. Cytidine is converted to lysidine, thus changing the amino acid specificity of the tRNA from methionine to isoleucine.</text>
</comment>
<dbReference type="SUPFAM" id="SSF56037">
    <property type="entry name" value="PheT/TilS domain"/>
    <property type="match status" value="1"/>
</dbReference>
<dbReference type="Gene3D" id="1.20.59.20">
    <property type="match status" value="1"/>
</dbReference>
<dbReference type="InterPro" id="IPR014729">
    <property type="entry name" value="Rossmann-like_a/b/a_fold"/>
</dbReference>
<evidence type="ECO:0000256" key="7">
    <source>
        <dbReference type="ARBA" id="ARBA00048539"/>
    </source>
</evidence>
<dbReference type="HAMAP" id="MF_01161">
    <property type="entry name" value="tRNA_Ile_lys_synt"/>
    <property type="match status" value="1"/>
</dbReference>
<protein>
    <recommendedName>
        <fullName evidence="8">tRNA(Ile)-lysidine synthase</fullName>
        <ecNumber evidence="8">6.3.4.19</ecNumber>
    </recommendedName>
    <alternativeName>
        <fullName evidence="8">tRNA(Ile)-2-lysyl-cytidine synthase</fullName>
    </alternativeName>
    <alternativeName>
        <fullName evidence="8">tRNA(Ile)-lysidine synthetase</fullName>
    </alternativeName>
</protein>
<keyword evidence="5 8" id="KW-0547">Nucleotide-binding</keyword>
<dbReference type="CDD" id="cd01992">
    <property type="entry name" value="TilS_N"/>
    <property type="match status" value="1"/>
</dbReference>
<dbReference type="Pfam" id="PF09179">
    <property type="entry name" value="TilS"/>
    <property type="match status" value="1"/>
</dbReference>
<evidence type="ECO:0000313" key="10">
    <source>
        <dbReference type="EMBL" id="MBC3830343.1"/>
    </source>
</evidence>
<dbReference type="InterPro" id="IPR015262">
    <property type="entry name" value="tRNA_Ile_lys_synt_subst-bd"/>
</dbReference>
<comment type="subcellular location">
    <subcellularLocation>
        <location evidence="1 8">Cytoplasm</location>
    </subcellularLocation>
</comment>
<dbReference type="RefSeq" id="WP_186889362.1">
    <property type="nucleotide sequence ID" value="NZ_JACOFU010000001.1"/>
</dbReference>
<organism evidence="10 11">
    <name type="scientific">Undibacterium amnicola</name>
    <dbReference type="NCBI Taxonomy" id="1834038"/>
    <lineage>
        <taxon>Bacteria</taxon>
        <taxon>Pseudomonadati</taxon>
        <taxon>Pseudomonadota</taxon>
        <taxon>Betaproteobacteria</taxon>
        <taxon>Burkholderiales</taxon>
        <taxon>Oxalobacteraceae</taxon>
        <taxon>Undibacterium</taxon>
    </lineage>
</organism>
<dbReference type="InterPro" id="IPR011063">
    <property type="entry name" value="TilS/TtcA_N"/>
</dbReference>
<keyword evidence="6 8" id="KW-0067">ATP-binding</keyword>
<evidence type="ECO:0000313" key="11">
    <source>
        <dbReference type="Proteomes" id="UP000643610"/>
    </source>
</evidence>
<keyword evidence="3 8" id="KW-0436">Ligase</keyword>
<reference evidence="10 11" key="1">
    <citation type="submission" date="2020-08" db="EMBL/GenBank/DDBJ databases">
        <title>Novel species isolated from subtropical streams in China.</title>
        <authorList>
            <person name="Lu H."/>
        </authorList>
    </citation>
    <scope>NUCLEOTIDE SEQUENCE [LARGE SCALE GENOMIC DNA]</scope>
    <source>
        <strain evidence="10 11">KCTC 52442</strain>
    </source>
</reference>
<evidence type="ECO:0000256" key="3">
    <source>
        <dbReference type="ARBA" id="ARBA00022598"/>
    </source>
</evidence>
<accession>A0ABR6XM30</accession>
<dbReference type="SMART" id="SM00977">
    <property type="entry name" value="TilS_C"/>
    <property type="match status" value="1"/>
</dbReference>
<dbReference type="NCBIfam" id="TIGR02432">
    <property type="entry name" value="lysidine_TilS_N"/>
    <property type="match status" value="1"/>
</dbReference>
<evidence type="ECO:0000256" key="8">
    <source>
        <dbReference type="HAMAP-Rule" id="MF_01161"/>
    </source>
</evidence>
<evidence type="ECO:0000256" key="2">
    <source>
        <dbReference type="ARBA" id="ARBA00022490"/>
    </source>
</evidence>
<evidence type="ECO:0000256" key="5">
    <source>
        <dbReference type="ARBA" id="ARBA00022741"/>
    </source>
</evidence>
<feature type="domain" description="Lysidine-tRNA(Ile) synthetase C-terminal" evidence="9">
    <location>
        <begin position="387"/>
        <end position="466"/>
    </location>
</feature>
<evidence type="ECO:0000256" key="4">
    <source>
        <dbReference type="ARBA" id="ARBA00022694"/>
    </source>
</evidence>
<evidence type="ECO:0000259" key="9">
    <source>
        <dbReference type="SMART" id="SM00977"/>
    </source>
</evidence>
<evidence type="ECO:0000256" key="6">
    <source>
        <dbReference type="ARBA" id="ARBA00022840"/>
    </source>
</evidence>
<name>A0ABR6XM30_9BURK</name>
<dbReference type="Pfam" id="PF11734">
    <property type="entry name" value="TilS_C"/>
    <property type="match status" value="1"/>
</dbReference>
<proteinExistence type="inferred from homology"/>
<dbReference type="SUPFAM" id="SSF82829">
    <property type="entry name" value="MesJ substrate recognition domain-like"/>
    <property type="match status" value="1"/>
</dbReference>
<gene>
    <name evidence="8 10" type="primary">tilS</name>
    <name evidence="10" type="ORF">H8K33_02380</name>
</gene>
<dbReference type="GO" id="GO:0032267">
    <property type="term" value="F:tRNA(Ile)-lysidine synthase activity"/>
    <property type="evidence" value="ECO:0007669"/>
    <property type="project" value="UniProtKB-EC"/>
</dbReference>
<dbReference type="EMBL" id="JACOFU010000001">
    <property type="protein sequence ID" value="MBC3830343.1"/>
    <property type="molecule type" value="Genomic_DNA"/>
</dbReference>
<dbReference type="EC" id="6.3.4.19" evidence="8"/>
<keyword evidence="11" id="KW-1185">Reference proteome</keyword>
<sequence length="469" mass="53234">MSTMHCQSAEDLAQIFFAKLTSIIQTQGLDCRQTGIAVAFSGGLDSTVLLALTSRYATQNQIPVFAYHVNHGLSSNAQQWQQHCAQICEELNVQYRCELISVKNEGQGIEAVARQKRYQALGRMCELDQVSLLLVAHHLDDQAETMLMQLFRGTGLRGLSGMDECNFAPTLLGTKLTLLGRPLLSRSKLDIQNYAVANRLVNVEDESNLDTGYTRNVVRLRLMPLIEELFPGFPTRLMRTSQHVRAAQHLLDEIAADDLIRCGQDNVLNLTQMNQLDSDRATHLFRYWLSRNLVQLPSTSKIAEIQAQLWTARDDARVQIRHGHFSICRYQHKIYLIDHQNVSAHQGELSFIWNGEESIYFPELKGILRFHPGDSGVAVNTLRESTMVIRQRQVGARLRLGKNRPSRDLKSHFQTAKIPFWQREKLPYIYIEDQLFFVGLLGMDAAFIESKAAESGGDDIKIELIWVPD</sequence>
<evidence type="ECO:0000256" key="1">
    <source>
        <dbReference type="ARBA" id="ARBA00004496"/>
    </source>
</evidence>
<dbReference type="SUPFAM" id="SSF52402">
    <property type="entry name" value="Adenine nucleotide alpha hydrolases-like"/>
    <property type="match status" value="1"/>
</dbReference>
<comment type="domain">
    <text evidence="8">The N-terminal region contains the highly conserved SGGXDS motif, predicted to be a P-loop motif involved in ATP binding.</text>
</comment>
<dbReference type="NCBIfam" id="TIGR02433">
    <property type="entry name" value="lysidine_TilS_C"/>
    <property type="match status" value="1"/>
</dbReference>
<dbReference type="Proteomes" id="UP000643610">
    <property type="component" value="Unassembled WGS sequence"/>
</dbReference>
<dbReference type="InterPro" id="IPR012795">
    <property type="entry name" value="tRNA_Ile_lys_synt_N"/>
</dbReference>
<comment type="catalytic activity">
    <reaction evidence="7 8">
        <text>cytidine(34) in tRNA(Ile2) + L-lysine + ATP = lysidine(34) in tRNA(Ile2) + AMP + diphosphate + H(+)</text>
        <dbReference type="Rhea" id="RHEA:43744"/>
        <dbReference type="Rhea" id="RHEA-COMP:10625"/>
        <dbReference type="Rhea" id="RHEA-COMP:10670"/>
        <dbReference type="ChEBI" id="CHEBI:15378"/>
        <dbReference type="ChEBI" id="CHEBI:30616"/>
        <dbReference type="ChEBI" id="CHEBI:32551"/>
        <dbReference type="ChEBI" id="CHEBI:33019"/>
        <dbReference type="ChEBI" id="CHEBI:82748"/>
        <dbReference type="ChEBI" id="CHEBI:83665"/>
        <dbReference type="ChEBI" id="CHEBI:456215"/>
        <dbReference type="EC" id="6.3.4.19"/>
    </reaction>
</comment>
<feature type="binding site" evidence="8">
    <location>
        <begin position="41"/>
        <end position="46"/>
    </location>
    <ligand>
        <name>ATP</name>
        <dbReference type="ChEBI" id="CHEBI:30616"/>
    </ligand>
</feature>
<keyword evidence="2 8" id="KW-0963">Cytoplasm</keyword>